<evidence type="ECO:0000256" key="3">
    <source>
        <dbReference type="ARBA" id="ARBA00022475"/>
    </source>
</evidence>
<feature type="transmembrane region" description="Helical" evidence="9">
    <location>
        <begin position="32"/>
        <end position="52"/>
    </location>
</feature>
<keyword evidence="4 11" id="KW-0762">Sugar transport</keyword>
<dbReference type="Pfam" id="PF00083">
    <property type="entry name" value="Sugar_tr"/>
    <property type="match status" value="1"/>
</dbReference>
<keyword evidence="12" id="KW-1185">Reference proteome</keyword>
<evidence type="ECO:0000313" key="11">
    <source>
        <dbReference type="EMBL" id="OWR48684.1"/>
    </source>
</evidence>
<dbReference type="InterPro" id="IPR050549">
    <property type="entry name" value="MFS_Trehalose_Transporter"/>
</dbReference>
<reference evidence="11 12" key="1">
    <citation type="journal article" date="2011" name="Cell">
        <title>The monarch butterfly genome yields insights into long-distance migration.</title>
        <authorList>
            <person name="Zhan S."/>
            <person name="Merlin C."/>
            <person name="Boore J.L."/>
            <person name="Reppert S.M."/>
        </authorList>
    </citation>
    <scope>NUCLEOTIDE SEQUENCE [LARGE SCALE GENOMIC DNA]</scope>
    <source>
        <strain evidence="11">F-2</strain>
    </source>
</reference>
<dbReference type="InterPro" id="IPR003663">
    <property type="entry name" value="Sugar/inositol_transpt"/>
</dbReference>
<feature type="transmembrane region" description="Helical" evidence="9">
    <location>
        <begin position="360"/>
        <end position="380"/>
    </location>
</feature>
<dbReference type="Proteomes" id="UP000007151">
    <property type="component" value="Unassembled WGS sequence"/>
</dbReference>
<dbReference type="EMBL" id="AGBW02010341">
    <property type="protein sequence ID" value="OWR48684.1"/>
    <property type="molecule type" value="Genomic_DNA"/>
</dbReference>
<keyword evidence="2" id="KW-0813">Transport</keyword>
<comment type="caution">
    <text evidence="11">The sequence shown here is derived from an EMBL/GenBank/DDBJ whole genome shotgun (WGS) entry which is preliminary data.</text>
</comment>
<feature type="transmembrane region" description="Helical" evidence="9">
    <location>
        <begin position="289"/>
        <end position="308"/>
    </location>
</feature>
<dbReference type="eggNOG" id="KOG0254">
    <property type="taxonomic scope" value="Eukaryota"/>
</dbReference>
<dbReference type="InterPro" id="IPR005829">
    <property type="entry name" value="Sugar_transporter_CS"/>
</dbReference>
<evidence type="ECO:0000256" key="7">
    <source>
        <dbReference type="ARBA" id="ARBA00023136"/>
    </source>
</evidence>
<feature type="transmembrane region" description="Helical" evidence="9">
    <location>
        <begin position="59"/>
        <end position="79"/>
    </location>
</feature>
<feature type="transmembrane region" description="Helical" evidence="9">
    <location>
        <begin position="118"/>
        <end position="139"/>
    </location>
</feature>
<feature type="transmembrane region" description="Helical" evidence="9">
    <location>
        <begin position="386"/>
        <end position="411"/>
    </location>
</feature>
<dbReference type="PANTHER" id="PTHR48021:SF1">
    <property type="entry name" value="GH07001P-RELATED"/>
    <property type="match status" value="1"/>
</dbReference>
<feature type="transmembrane region" description="Helical" evidence="9">
    <location>
        <begin position="261"/>
        <end position="280"/>
    </location>
</feature>
<gene>
    <name evidence="11" type="ORF">KGM_212188</name>
</gene>
<evidence type="ECO:0000256" key="5">
    <source>
        <dbReference type="ARBA" id="ARBA00022692"/>
    </source>
</evidence>
<keyword evidence="3" id="KW-1003">Cell membrane</keyword>
<keyword evidence="7 9" id="KW-0472">Membrane</keyword>
<evidence type="ECO:0000256" key="4">
    <source>
        <dbReference type="ARBA" id="ARBA00022597"/>
    </source>
</evidence>
<dbReference type="GO" id="GO:0022857">
    <property type="term" value="F:transmembrane transporter activity"/>
    <property type="evidence" value="ECO:0007669"/>
    <property type="project" value="InterPro"/>
</dbReference>
<dbReference type="InterPro" id="IPR020846">
    <property type="entry name" value="MFS_dom"/>
</dbReference>
<dbReference type="AlphaFoldDB" id="A0A212F4M2"/>
<dbReference type="SUPFAM" id="SSF103473">
    <property type="entry name" value="MFS general substrate transporter"/>
    <property type="match status" value="1"/>
</dbReference>
<dbReference type="PROSITE" id="PS00216">
    <property type="entry name" value="SUGAR_TRANSPORT_1"/>
    <property type="match status" value="1"/>
</dbReference>
<evidence type="ECO:0000313" key="12">
    <source>
        <dbReference type="Proteomes" id="UP000007151"/>
    </source>
</evidence>
<dbReference type="FunFam" id="1.20.1250.20:FF:000218">
    <property type="entry name" value="facilitated trehalose transporter Tret1"/>
    <property type="match status" value="1"/>
</dbReference>
<dbReference type="InParanoid" id="A0A212F4M2"/>
<protein>
    <submittedName>
        <fullName evidence="11">Sugar transporter 11</fullName>
    </submittedName>
</protein>
<dbReference type="PANTHER" id="PTHR48021">
    <property type="match status" value="1"/>
</dbReference>
<feature type="transmembrane region" description="Helical" evidence="9">
    <location>
        <begin position="85"/>
        <end position="106"/>
    </location>
</feature>
<dbReference type="PRINTS" id="PR00171">
    <property type="entry name" value="SUGRTRNSPORT"/>
</dbReference>
<evidence type="ECO:0000259" key="10">
    <source>
        <dbReference type="PROSITE" id="PS50850"/>
    </source>
</evidence>
<accession>A0A212F4M2</accession>
<evidence type="ECO:0000256" key="8">
    <source>
        <dbReference type="ARBA" id="ARBA00023180"/>
    </source>
</evidence>
<proteinExistence type="predicted"/>
<dbReference type="InterPro" id="IPR036259">
    <property type="entry name" value="MFS_trans_sf"/>
</dbReference>
<feature type="transmembrane region" description="Helical" evidence="9">
    <location>
        <begin position="328"/>
        <end position="348"/>
    </location>
</feature>
<organism evidence="11 12">
    <name type="scientific">Danaus plexippus plexippus</name>
    <dbReference type="NCBI Taxonomy" id="278856"/>
    <lineage>
        <taxon>Eukaryota</taxon>
        <taxon>Metazoa</taxon>
        <taxon>Ecdysozoa</taxon>
        <taxon>Arthropoda</taxon>
        <taxon>Hexapoda</taxon>
        <taxon>Insecta</taxon>
        <taxon>Pterygota</taxon>
        <taxon>Neoptera</taxon>
        <taxon>Endopterygota</taxon>
        <taxon>Lepidoptera</taxon>
        <taxon>Glossata</taxon>
        <taxon>Ditrysia</taxon>
        <taxon>Papilionoidea</taxon>
        <taxon>Nymphalidae</taxon>
        <taxon>Danainae</taxon>
        <taxon>Danaini</taxon>
        <taxon>Danaina</taxon>
        <taxon>Danaus</taxon>
        <taxon>Danaus</taxon>
    </lineage>
</organism>
<name>A0A212F4M2_DANPL</name>
<keyword evidence="5 9" id="KW-0812">Transmembrane</keyword>
<evidence type="ECO:0000256" key="1">
    <source>
        <dbReference type="ARBA" id="ARBA00004651"/>
    </source>
</evidence>
<dbReference type="GO" id="GO:0005886">
    <property type="term" value="C:plasma membrane"/>
    <property type="evidence" value="ECO:0007669"/>
    <property type="project" value="UniProtKB-SubCell"/>
</dbReference>
<dbReference type="InterPro" id="IPR005828">
    <property type="entry name" value="MFS_sugar_transport-like"/>
</dbReference>
<dbReference type="Gene3D" id="1.20.1250.20">
    <property type="entry name" value="MFS general substrate transporter like domains"/>
    <property type="match status" value="1"/>
</dbReference>
<dbReference type="KEGG" id="dpl:KGM_212188"/>
<feature type="domain" description="Major facilitator superfamily (MFS) profile" evidence="10">
    <location>
        <begin position="1"/>
        <end position="415"/>
    </location>
</feature>
<keyword evidence="8" id="KW-0325">Glycoprotein</keyword>
<evidence type="ECO:0000256" key="2">
    <source>
        <dbReference type="ARBA" id="ARBA00022448"/>
    </source>
</evidence>
<feature type="transmembrane region" description="Helical" evidence="9">
    <location>
        <begin position="145"/>
        <end position="163"/>
    </location>
</feature>
<evidence type="ECO:0000256" key="9">
    <source>
        <dbReference type="SAM" id="Phobius"/>
    </source>
</evidence>
<keyword evidence="6 9" id="KW-1133">Transmembrane helix</keyword>
<feature type="transmembrane region" description="Helical" evidence="9">
    <location>
        <begin position="224"/>
        <end position="246"/>
    </location>
</feature>
<dbReference type="PROSITE" id="PS50850">
    <property type="entry name" value="MFS"/>
    <property type="match status" value="1"/>
</dbReference>
<dbReference type="STRING" id="278856.A0A212F4M2"/>
<evidence type="ECO:0000256" key="6">
    <source>
        <dbReference type="ARBA" id="ARBA00022989"/>
    </source>
</evidence>
<sequence length="447" mass="48929">MSLSWPSPVIVKLQNGTDSPFARPITENEGSWIVSGGFLLGVATSFLGGILLDKIGRKYSIILVSLPKLCASISCIFITEVWALIIARAIWIFCDCFTLAFVPVYSSEIASKEHRGSLGTLLQLFSCLGIVIALSVGPFVSYKALNIFIATVIAVTNVPILFLPDSPYYLYSKGREEEAKKILIFLRESDTLIENEIEDYKLWSQEKTVDRIALLKNKVFLKSLSLSILLCVGSNLTGFNAVSFYLQTIIESTRTKLRSDIASVVIGCIQIFAALCATLVSNKFGRRKILLASLSGIFLGLVGLGTFFKVSESDGFVVSGFMNYIPLISLILVIFFYSSGIGSLIWLVMAELFDSQSRAFGVSLSLIMGTLVIFLTTKYFPIVTLVAGAAATYFFFSAMCVVIGSLIAIFLPETKGKTFQEIQTELQGSANLKDGCDKEKQISEVNL</sequence>
<comment type="subcellular location">
    <subcellularLocation>
        <location evidence="1">Cell membrane</location>
        <topology evidence="1">Multi-pass membrane protein</topology>
    </subcellularLocation>
</comment>